<feature type="transmembrane region" description="Helical" evidence="1">
    <location>
        <begin position="112"/>
        <end position="130"/>
    </location>
</feature>
<keyword evidence="1" id="KW-0472">Membrane</keyword>
<feature type="transmembrane region" description="Helical" evidence="1">
    <location>
        <begin position="73"/>
        <end position="91"/>
    </location>
</feature>
<feature type="transmembrane region" description="Helical" evidence="1">
    <location>
        <begin position="32"/>
        <end position="53"/>
    </location>
</feature>
<protein>
    <submittedName>
        <fullName evidence="3">Unannotated protein</fullName>
    </submittedName>
</protein>
<evidence type="ECO:0000313" key="3">
    <source>
        <dbReference type="EMBL" id="CAB4644250.1"/>
    </source>
</evidence>
<keyword evidence="1" id="KW-0812">Transmembrane</keyword>
<gene>
    <name evidence="2" type="ORF">UFOPK1684_01271</name>
    <name evidence="3" type="ORF">UFOPK2158_00830</name>
</gene>
<evidence type="ECO:0000256" key="1">
    <source>
        <dbReference type="SAM" id="Phobius"/>
    </source>
</evidence>
<dbReference type="AlphaFoldDB" id="A0A6J6K3G3"/>
<keyword evidence="1" id="KW-1133">Transmembrane helix</keyword>
<name>A0A6J6K3G3_9ZZZZ</name>
<accession>A0A6J6K3G3</accession>
<reference evidence="3" key="1">
    <citation type="submission" date="2020-05" db="EMBL/GenBank/DDBJ databases">
        <authorList>
            <person name="Chiriac C."/>
            <person name="Salcher M."/>
            <person name="Ghai R."/>
            <person name="Kavagutti S V."/>
        </authorList>
    </citation>
    <scope>NUCLEOTIDE SEQUENCE</scope>
</reference>
<dbReference type="EMBL" id="CAEZTM010000075">
    <property type="protein sequence ID" value="CAB4579226.1"/>
    <property type="molecule type" value="Genomic_DNA"/>
</dbReference>
<organism evidence="3">
    <name type="scientific">freshwater metagenome</name>
    <dbReference type="NCBI Taxonomy" id="449393"/>
    <lineage>
        <taxon>unclassified sequences</taxon>
        <taxon>metagenomes</taxon>
        <taxon>ecological metagenomes</taxon>
    </lineage>
</organism>
<sequence length="132" mass="14296">MELVRDITLIVHFFGLAMIIGPFLIQLRAHTGYAFSWVLTGGIVQLVTGLVLTGLAEMRLADDPEMSVDHTKIAVKTVLVLVIFIVALIAYRRQKKMAPGATQRSLLPLLHVAGALAISNVIIAVLWPGVVS</sequence>
<dbReference type="EMBL" id="CAEZVY010000079">
    <property type="protein sequence ID" value="CAB4644250.1"/>
    <property type="molecule type" value="Genomic_DNA"/>
</dbReference>
<proteinExistence type="predicted"/>
<feature type="transmembrane region" description="Helical" evidence="1">
    <location>
        <begin position="6"/>
        <end position="25"/>
    </location>
</feature>
<evidence type="ECO:0000313" key="2">
    <source>
        <dbReference type="EMBL" id="CAB4579226.1"/>
    </source>
</evidence>